<comment type="caution">
    <text evidence="1">The sequence shown here is derived from an EMBL/GenBank/DDBJ whole genome shotgun (WGS) entry which is preliminary data.</text>
</comment>
<evidence type="ECO:0000313" key="1">
    <source>
        <dbReference type="EMBL" id="MFF5924186.1"/>
    </source>
</evidence>
<protein>
    <submittedName>
        <fullName evidence="1">Uncharacterized protein</fullName>
    </submittedName>
</protein>
<proteinExistence type="predicted"/>
<reference evidence="1 2" key="1">
    <citation type="submission" date="2024-10" db="EMBL/GenBank/DDBJ databases">
        <title>The Natural Products Discovery Center: Release of the First 8490 Sequenced Strains for Exploring Actinobacteria Biosynthetic Diversity.</title>
        <authorList>
            <person name="Kalkreuter E."/>
            <person name="Kautsar S.A."/>
            <person name="Yang D."/>
            <person name="Bader C.D."/>
            <person name="Teijaro C.N."/>
            <person name="Fluegel L."/>
            <person name="Davis C.M."/>
            <person name="Simpson J.R."/>
            <person name="Lauterbach L."/>
            <person name="Steele A.D."/>
            <person name="Gui C."/>
            <person name="Meng S."/>
            <person name="Li G."/>
            <person name="Viehrig K."/>
            <person name="Ye F."/>
            <person name="Su P."/>
            <person name="Kiefer A.F."/>
            <person name="Nichols A."/>
            <person name="Cepeda A.J."/>
            <person name="Yan W."/>
            <person name="Fan B."/>
            <person name="Jiang Y."/>
            <person name="Adhikari A."/>
            <person name="Zheng C.-J."/>
            <person name="Schuster L."/>
            <person name="Cowan T.M."/>
            <person name="Smanski M.J."/>
            <person name="Chevrette M.G."/>
            <person name="De Carvalho L.P.S."/>
            <person name="Shen B."/>
        </authorList>
    </citation>
    <scope>NUCLEOTIDE SEQUENCE [LARGE SCALE GENOMIC DNA]</scope>
    <source>
        <strain evidence="1 2">NPDC012605</strain>
    </source>
</reference>
<name>A0ABW6Y3R9_9ACTN</name>
<gene>
    <name evidence="1" type="ORF">ACFY8C_38560</name>
</gene>
<accession>A0ABW6Y3R9</accession>
<evidence type="ECO:0000313" key="2">
    <source>
        <dbReference type="Proteomes" id="UP001602370"/>
    </source>
</evidence>
<dbReference type="EMBL" id="JBIBDZ010000019">
    <property type="protein sequence ID" value="MFF5924186.1"/>
    <property type="molecule type" value="Genomic_DNA"/>
</dbReference>
<sequence>MTRRDNKVEVRREHLATMQSTHGELQPAVRKAREIWSRGRQPQFVRVRRSFVVRDTPAKAVLDERKPLPREERPLSAQMITPKGLTLKLELLLLFAAQCTVAPGRRWPAPYPIEPTSEKPDSWMGLVATIAKHAPPTNYAADASTNKVRQIAQALKALEKMNLVHSATGVPGQVRRGIKLQCENGKSTVAAPVIYRVPTDNEQFLNIPVEFFTQGWVHVLTTSEIAALLMWFDITKAAGRQVKLRGEEEAPSTVGFVNSETRHSFYGLGRETYETHKQLEAFGLMDVHRHEKRYMDGKWEGFATQSEDMVCHRIELLPSGFTREPGPILTKVLEQRQITGSWYRPAGWQRPT</sequence>
<dbReference type="RefSeq" id="WP_388312039.1">
    <property type="nucleotide sequence ID" value="NZ_JBIBDZ010000019.1"/>
</dbReference>
<dbReference type="Proteomes" id="UP001602370">
    <property type="component" value="Unassembled WGS sequence"/>
</dbReference>
<organism evidence="1 2">
    <name type="scientific">Streptomyces flavochromogenes</name>
    <dbReference type="NCBI Taxonomy" id="68199"/>
    <lineage>
        <taxon>Bacteria</taxon>
        <taxon>Bacillati</taxon>
        <taxon>Actinomycetota</taxon>
        <taxon>Actinomycetes</taxon>
        <taxon>Kitasatosporales</taxon>
        <taxon>Streptomycetaceae</taxon>
        <taxon>Streptomyces</taxon>
    </lineage>
</organism>
<keyword evidence="2" id="KW-1185">Reference proteome</keyword>